<dbReference type="GO" id="GO:0032259">
    <property type="term" value="P:methylation"/>
    <property type="evidence" value="ECO:0007669"/>
    <property type="project" value="UniProtKB-KW"/>
</dbReference>
<sequence length="136" mass="14465">MIAGAERGPRRFVLRASGMAPRARRLPFPATSVYEVDRPGPPRLKATSPADAHEPVRRRVAVGAHLAGDRPRSSAREGFRAGSPTCRVGPVPVTGTRARAPPRGSRGAPPRRPEAQGAHRKDTVGSQKPCRPAISS</sequence>
<dbReference type="InterPro" id="IPR007213">
    <property type="entry name" value="Ppm1/Ppm2/Tcmp"/>
</dbReference>
<dbReference type="InterPro" id="IPR029063">
    <property type="entry name" value="SAM-dependent_MTases_sf"/>
</dbReference>
<dbReference type="Pfam" id="PF04072">
    <property type="entry name" value="LCM"/>
    <property type="match status" value="1"/>
</dbReference>
<protein>
    <submittedName>
        <fullName evidence="4">Class I SAM-dependent methyltransferase</fullName>
    </submittedName>
</protein>
<dbReference type="GO" id="GO:0008168">
    <property type="term" value="F:methyltransferase activity"/>
    <property type="evidence" value="ECO:0007669"/>
    <property type="project" value="UniProtKB-KW"/>
</dbReference>
<dbReference type="EMBL" id="JAFFZS010000051">
    <property type="protein sequence ID" value="MBN0048905.1"/>
    <property type="molecule type" value="Genomic_DNA"/>
</dbReference>
<gene>
    <name evidence="4" type="ORF">JS756_33440</name>
</gene>
<evidence type="ECO:0000256" key="3">
    <source>
        <dbReference type="SAM" id="MobiDB-lite"/>
    </source>
</evidence>
<name>A0ABS2W129_STRAS</name>
<dbReference type="SUPFAM" id="SSF53335">
    <property type="entry name" value="S-adenosyl-L-methionine-dependent methyltransferases"/>
    <property type="match status" value="1"/>
</dbReference>
<keyword evidence="1 4" id="KW-0489">Methyltransferase</keyword>
<evidence type="ECO:0000256" key="2">
    <source>
        <dbReference type="ARBA" id="ARBA00022679"/>
    </source>
</evidence>
<evidence type="ECO:0000313" key="4">
    <source>
        <dbReference type="EMBL" id="MBN0048905.1"/>
    </source>
</evidence>
<keyword evidence="5" id="KW-1185">Reference proteome</keyword>
<accession>A0ABS2W129</accession>
<reference evidence="4 5" key="1">
    <citation type="submission" date="2021-02" db="EMBL/GenBank/DDBJ databases">
        <title>Whole genome sequencing of Streptomyces actuosus VRA1.</title>
        <authorList>
            <person name="Sen G."/>
            <person name="Sen A."/>
        </authorList>
    </citation>
    <scope>NUCLEOTIDE SEQUENCE [LARGE SCALE GENOMIC DNA]</scope>
    <source>
        <strain evidence="4 5">VRA1</strain>
    </source>
</reference>
<feature type="compositionally biased region" description="Low complexity" evidence="3">
    <location>
        <begin position="97"/>
        <end position="108"/>
    </location>
</feature>
<feature type="compositionally biased region" description="Basic and acidic residues" evidence="3">
    <location>
        <begin position="111"/>
        <end position="123"/>
    </location>
</feature>
<evidence type="ECO:0000256" key="1">
    <source>
        <dbReference type="ARBA" id="ARBA00022603"/>
    </source>
</evidence>
<evidence type="ECO:0000313" key="5">
    <source>
        <dbReference type="Proteomes" id="UP000788262"/>
    </source>
</evidence>
<proteinExistence type="predicted"/>
<keyword evidence="2" id="KW-0808">Transferase</keyword>
<feature type="region of interest" description="Disordered" evidence="3">
    <location>
        <begin position="21"/>
        <end position="136"/>
    </location>
</feature>
<feature type="compositionally biased region" description="Basic and acidic residues" evidence="3">
    <location>
        <begin position="67"/>
        <end position="79"/>
    </location>
</feature>
<comment type="caution">
    <text evidence="4">The sequence shown here is derived from an EMBL/GenBank/DDBJ whole genome shotgun (WGS) entry which is preliminary data.</text>
</comment>
<dbReference type="Proteomes" id="UP000788262">
    <property type="component" value="Unassembled WGS sequence"/>
</dbReference>
<organism evidence="4 5">
    <name type="scientific">Streptomyces actuosus</name>
    <dbReference type="NCBI Taxonomy" id="1885"/>
    <lineage>
        <taxon>Bacteria</taxon>
        <taxon>Bacillati</taxon>
        <taxon>Actinomycetota</taxon>
        <taxon>Actinomycetes</taxon>
        <taxon>Kitasatosporales</taxon>
        <taxon>Streptomycetaceae</taxon>
        <taxon>Streptomyces</taxon>
    </lineage>
</organism>
<dbReference type="Gene3D" id="3.40.50.150">
    <property type="entry name" value="Vaccinia Virus protein VP39"/>
    <property type="match status" value="1"/>
</dbReference>